<gene>
    <name evidence="2" type="ORF">B7P34_05455</name>
</gene>
<dbReference type="InterPro" id="IPR036634">
    <property type="entry name" value="PRD_sf"/>
</dbReference>
<name>A0A9X7PJ48_9ACTN</name>
<dbReference type="SUPFAM" id="SSF63520">
    <property type="entry name" value="PTS-regulatory domain, PRD"/>
    <property type="match status" value="1"/>
</dbReference>
<dbReference type="EMBL" id="PXWG01000007">
    <property type="protein sequence ID" value="PSJ29783.1"/>
    <property type="molecule type" value="Genomic_DNA"/>
</dbReference>
<accession>A0A9X7PJ48</accession>
<protein>
    <submittedName>
        <fullName evidence="2">Transcriptional antiterminator</fullName>
    </submittedName>
</protein>
<dbReference type="GO" id="GO:0006355">
    <property type="term" value="P:regulation of DNA-templated transcription"/>
    <property type="evidence" value="ECO:0007669"/>
    <property type="project" value="InterPro"/>
</dbReference>
<dbReference type="OrthoDB" id="3747487at2"/>
<sequence length="124" mass="13006">MDEGLARRVRLFREGGHVPGEVVEFVVAELGLLAAAGRSVTEARAGMLTSHLMMALTRSVKGEPVDQGAMDEQVAAELADHSEAVAAARDLAARARAALGCRLPESEIGFLGMHLAVLSRCAPS</sequence>
<feature type="domain" description="PRD" evidence="1">
    <location>
        <begin position="47"/>
        <end position="116"/>
    </location>
</feature>
<proteinExistence type="predicted"/>
<dbReference type="InterPro" id="IPR011608">
    <property type="entry name" value="PRD"/>
</dbReference>
<keyword evidence="3" id="KW-1185">Reference proteome</keyword>
<dbReference type="Pfam" id="PF00874">
    <property type="entry name" value="PRD"/>
    <property type="match status" value="1"/>
</dbReference>
<comment type="caution">
    <text evidence="2">The sequence shown here is derived from an EMBL/GenBank/DDBJ whole genome shotgun (WGS) entry which is preliminary data.</text>
</comment>
<dbReference type="Gene3D" id="1.10.1790.10">
    <property type="entry name" value="PRD domain"/>
    <property type="match status" value="1"/>
</dbReference>
<dbReference type="AlphaFoldDB" id="A0A9X7PJ48"/>
<dbReference type="RefSeq" id="WP_106674715.1">
    <property type="nucleotide sequence ID" value="NZ_PXWG01000007.1"/>
</dbReference>
<evidence type="ECO:0000313" key="2">
    <source>
        <dbReference type="EMBL" id="PSJ29783.1"/>
    </source>
</evidence>
<evidence type="ECO:0000259" key="1">
    <source>
        <dbReference type="Pfam" id="PF00874"/>
    </source>
</evidence>
<organism evidence="2 3">
    <name type="scientific">Streptosporangium nondiastaticum</name>
    <dbReference type="NCBI Taxonomy" id="35764"/>
    <lineage>
        <taxon>Bacteria</taxon>
        <taxon>Bacillati</taxon>
        <taxon>Actinomycetota</taxon>
        <taxon>Actinomycetes</taxon>
        <taxon>Streptosporangiales</taxon>
        <taxon>Streptosporangiaceae</taxon>
        <taxon>Streptosporangium</taxon>
    </lineage>
</organism>
<evidence type="ECO:0000313" key="3">
    <source>
        <dbReference type="Proteomes" id="UP000242427"/>
    </source>
</evidence>
<dbReference type="Proteomes" id="UP000242427">
    <property type="component" value="Unassembled WGS sequence"/>
</dbReference>
<reference evidence="2 3" key="1">
    <citation type="submission" date="2018-03" db="EMBL/GenBank/DDBJ databases">
        <title>Chitinolytic properties of Streptosporangium nondiastaticum TBG75A20.</title>
        <authorList>
            <person name="Gayathri V."/>
            <person name="Shiburaj S."/>
        </authorList>
    </citation>
    <scope>NUCLEOTIDE SEQUENCE [LARGE SCALE GENOMIC DNA]</scope>
    <source>
        <strain evidence="2 3">TBG75A20</strain>
    </source>
</reference>